<gene>
    <name evidence="1" type="ORF">FBU59_001883</name>
</gene>
<accession>A0ACC1JCJ5</accession>
<dbReference type="Proteomes" id="UP001150603">
    <property type="component" value="Unassembled WGS sequence"/>
</dbReference>
<comment type="caution">
    <text evidence="1">The sequence shown here is derived from an EMBL/GenBank/DDBJ whole genome shotgun (WGS) entry which is preliminary data.</text>
</comment>
<reference evidence="1" key="1">
    <citation type="submission" date="2022-07" db="EMBL/GenBank/DDBJ databases">
        <title>Phylogenomic reconstructions and comparative analyses of Kickxellomycotina fungi.</title>
        <authorList>
            <person name="Reynolds N.K."/>
            <person name="Stajich J.E."/>
            <person name="Barry K."/>
            <person name="Grigoriev I.V."/>
            <person name="Crous P."/>
            <person name="Smith M.E."/>
        </authorList>
    </citation>
    <scope>NUCLEOTIDE SEQUENCE</scope>
    <source>
        <strain evidence="1">NRRL 5244</strain>
    </source>
</reference>
<evidence type="ECO:0000313" key="2">
    <source>
        <dbReference type="Proteomes" id="UP001150603"/>
    </source>
</evidence>
<evidence type="ECO:0000313" key="1">
    <source>
        <dbReference type="EMBL" id="KAJ1947360.1"/>
    </source>
</evidence>
<protein>
    <submittedName>
        <fullName evidence="1">Uncharacterized protein</fullName>
    </submittedName>
</protein>
<proteinExistence type="predicted"/>
<keyword evidence="2" id="KW-1185">Reference proteome</keyword>
<sequence>MNVTPLQSLSRGEAVASLVPDNSTENPYKAHFPASNMIMSNEELRKIMSGIDLSGIGFRYPAKGNSRGKRDGPDGKRRKGAPPPLDYVCKVCKISGHWISDCPERTQKERKTRSEVPPEGYLCYKCRKPGHWKEKCPNIDIVFNQANIAEVCWFCLSNPKVDQNLIVAIGGEAYVAMAKGPLVTGSSGAQSGKSAVWEQGEASPIPGGGHAMIVPIEHVSSLRDIMSGDQQNDLKSEISKWIQSLTALYAEYDCVPLIFEVCRHALHVHTTIQVVPIPKTKVDQVKPTLHTMTREDRLLTQSNYPRDKKDGYVWFSTPTTGASQICVKIPAGEKKFNLQYGRRLAARILGIPSREDWKTCEVSDDEEIRQRDAFIKVFSKHEFLN</sequence>
<organism evidence="1 2">
    <name type="scientific">Linderina macrospora</name>
    <dbReference type="NCBI Taxonomy" id="4868"/>
    <lineage>
        <taxon>Eukaryota</taxon>
        <taxon>Fungi</taxon>
        <taxon>Fungi incertae sedis</taxon>
        <taxon>Zoopagomycota</taxon>
        <taxon>Kickxellomycotina</taxon>
        <taxon>Kickxellomycetes</taxon>
        <taxon>Kickxellales</taxon>
        <taxon>Kickxellaceae</taxon>
        <taxon>Linderina</taxon>
    </lineage>
</organism>
<dbReference type="EMBL" id="JANBPW010000941">
    <property type="protein sequence ID" value="KAJ1947360.1"/>
    <property type="molecule type" value="Genomic_DNA"/>
</dbReference>
<name>A0ACC1JCJ5_9FUNG</name>